<protein>
    <submittedName>
        <fullName evidence="1">CaiB/BaiF CoA-transferase family protein</fullName>
    </submittedName>
</protein>
<dbReference type="Gene3D" id="3.30.1540.10">
    <property type="entry name" value="formyl-coa transferase, domain 3"/>
    <property type="match status" value="1"/>
</dbReference>
<dbReference type="SUPFAM" id="SSF89796">
    <property type="entry name" value="CoA-transferase family III (CaiB/BaiF)"/>
    <property type="match status" value="1"/>
</dbReference>
<dbReference type="InterPro" id="IPR023606">
    <property type="entry name" value="CoA-Trfase_III_dom_1_sf"/>
</dbReference>
<keyword evidence="2" id="KW-1185">Reference proteome</keyword>
<evidence type="ECO:0000313" key="1">
    <source>
        <dbReference type="EMBL" id="GAA4336158.1"/>
    </source>
</evidence>
<evidence type="ECO:0000313" key="2">
    <source>
        <dbReference type="Proteomes" id="UP001501671"/>
    </source>
</evidence>
<reference evidence="2" key="1">
    <citation type="journal article" date="2019" name="Int. J. Syst. Evol. Microbiol.">
        <title>The Global Catalogue of Microorganisms (GCM) 10K type strain sequencing project: providing services to taxonomists for standard genome sequencing and annotation.</title>
        <authorList>
            <consortium name="The Broad Institute Genomics Platform"/>
            <consortium name="The Broad Institute Genome Sequencing Center for Infectious Disease"/>
            <person name="Wu L."/>
            <person name="Ma J."/>
        </authorList>
    </citation>
    <scope>NUCLEOTIDE SEQUENCE [LARGE SCALE GENOMIC DNA]</scope>
    <source>
        <strain evidence="2">JCM 17666</strain>
    </source>
</reference>
<dbReference type="Gene3D" id="3.40.50.10540">
    <property type="entry name" value="Crotonobetainyl-coa:carnitine coa-transferase, domain 1"/>
    <property type="match status" value="1"/>
</dbReference>
<proteinExistence type="predicted"/>
<dbReference type="Proteomes" id="UP001501671">
    <property type="component" value="Unassembled WGS sequence"/>
</dbReference>
<name>A0ABP8H9M9_9BURK</name>
<comment type="caution">
    <text evidence="1">The sequence shown here is derived from an EMBL/GenBank/DDBJ whole genome shotgun (WGS) entry which is preliminary data.</text>
</comment>
<dbReference type="PANTHER" id="PTHR48228:SF5">
    <property type="entry name" value="ALPHA-METHYLACYL-COA RACEMASE"/>
    <property type="match status" value="1"/>
</dbReference>
<dbReference type="RefSeq" id="WP_345250691.1">
    <property type="nucleotide sequence ID" value="NZ_BAABFO010000014.1"/>
</dbReference>
<gene>
    <name evidence="1" type="ORF">GCM10023144_30210</name>
</gene>
<organism evidence="1 2">
    <name type="scientific">Pigmentiphaga soli</name>
    <dbReference type="NCBI Taxonomy" id="1007095"/>
    <lineage>
        <taxon>Bacteria</taxon>
        <taxon>Pseudomonadati</taxon>
        <taxon>Pseudomonadota</taxon>
        <taxon>Betaproteobacteria</taxon>
        <taxon>Burkholderiales</taxon>
        <taxon>Alcaligenaceae</taxon>
        <taxon>Pigmentiphaga</taxon>
    </lineage>
</organism>
<dbReference type="InterPro" id="IPR044855">
    <property type="entry name" value="CoA-Trfase_III_dom3_sf"/>
</dbReference>
<sequence>MGPLAGIKIVELAGIGPGPMCAMLLADLGATVLRVDRQQAIEQGNPRPLKYNLLLRNRKAIAVDLKRPGGVALVLRLAEQADALIEGFRPGVTECLGLGPEDCWRRNPKLVYGRITGWGQDGPLATVAAHDLNYISLTGALHAIGRAGQPPTPPLNLVGDYGGGALYLALGVLAAILEARQSGRGQVVDAAIVDGAASLMTSLYGLFAAGIASTERGTNNNDSGAYFYDCYQCADGLWVSVAALEGRFFAELLRRLEIDPDAVGVQRDRANWPKARALFAERFRTRTRAEWCARFEGADACFAPVLSMAEAPQHPHNRARGAFLDVDGVVQPAPAPRFSRTPAAVPEPPAPITPGNTAAALRGWIDAGEVEALRAAGTLG</sequence>
<dbReference type="InterPro" id="IPR003673">
    <property type="entry name" value="CoA-Trfase_fam_III"/>
</dbReference>
<dbReference type="EMBL" id="BAABFO010000014">
    <property type="protein sequence ID" value="GAA4336158.1"/>
    <property type="molecule type" value="Genomic_DNA"/>
</dbReference>
<dbReference type="PANTHER" id="PTHR48228">
    <property type="entry name" value="SUCCINYL-COA--D-CITRAMALATE COA-TRANSFERASE"/>
    <property type="match status" value="1"/>
</dbReference>
<dbReference type="InterPro" id="IPR050509">
    <property type="entry name" value="CoA-transferase_III"/>
</dbReference>
<dbReference type="Pfam" id="PF02515">
    <property type="entry name" value="CoA_transf_3"/>
    <property type="match status" value="1"/>
</dbReference>
<accession>A0ABP8H9M9</accession>